<proteinExistence type="predicted"/>
<dbReference type="PANTHER" id="PTHR43157">
    <property type="entry name" value="PHOSPHATIDYLINOSITOL-GLYCAN BIOSYNTHESIS CLASS F PROTEIN-RELATED"/>
    <property type="match status" value="1"/>
</dbReference>
<gene>
    <name evidence="2" type="ORF">GOMPHAMPRED_008132</name>
</gene>
<sequence length="255" mass="27155">MARILITGSSDGIGAVAARKLIQQGHSVILHARNESRAADAKAACPGAEDCLIADLSSIADTRKLAAEANKKYGALDAVVHNAGIGYNAAAQRTQGVSTMFLVNSLAPFVLTSLMDKPKHLVYVSSGLHTGGDDSLKDVGWQERKKIEAFQAYSDTKLHNAIFSAAVARLWPDVRATSVDPGWVPTKLGSYSAPGDIDSSGDVIAWLATEGGKSGKHYGPHRREKSAHRAAADISKQDQLLEIYENMSGVKFAEQ</sequence>
<dbReference type="InterPro" id="IPR002347">
    <property type="entry name" value="SDR_fam"/>
</dbReference>
<dbReference type="PANTHER" id="PTHR43157:SF31">
    <property type="entry name" value="PHOSPHATIDYLINOSITOL-GLYCAN BIOSYNTHESIS CLASS F PROTEIN"/>
    <property type="match status" value="1"/>
</dbReference>
<dbReference type="EMBL" id="CAJPDQ010000009">
    <property type="protein sequence ID" value="CAF9914329.1"/>
    <property type="molecule type" value="Genomic_DNA"/>
</dbReference>
<keyword evidence="3" id="KW-1185">Reference proteome</keyword>
<evidence type="ECO:0000313" key="2">
    <source>
        <dbReference type="EMBL" id="CAF9914329.1"/>
    </source>
</evidence>
<reference evidence="2" key="1">
    <citation type="submission" date="2021-03" db="EMBL/GenBank/DDBJ databases">
        <authorList>
            <person name="Tagirdzhanova G."/>
        </authorList>
    </citation>
    <scope>NUCLEOTIDE SEQUENCE</scope>
</reference>
<dbReference type="GO" id="GO:0016491">
    <property type="term" value="F:oxidoreductase activity"/>
    <property type="evidence" value="ECO:0007669"/>
    <property type="project" value="UniProtKB-KW"/>
</dbReference>
<dbReference type="PRINTS" id="PR00081">
    <property type="entry name" value="GDHRDH"/>
</dbReference>
<accession>A0A8H3EXE4</accession>
<dbReference type="Gene3D" id="3.40.50.720">
    <property type="entry name" value="NAD(P)-binding Rossmann-like Domain"/>
    <property type="match status" value="1"/>
</dbReference>
<evidence type="ECO:0000313" key="3">
    <source>
        <dbReference type="Proteomes" id="UP000664169"/>
    </source>
</evidence>
<keyword evidence="1" id="KW-0560">Oxidoreductase</keyword>
<dbReference type="AlphaFoldDB" id="A0A8H3EXE4"/>
<dbReference type="SUPFAM" id="SSF51735">
    <property type="entry name" value="NAD(P)-binding Rossmann-fold domains"/>
    <property type="match status" value="1"/>
</dbReference>
<dbReference type="Proteomes" id="UP000664169">
    <property type="component" value="Unassembled WGS sequence"/>
</dbReference>
<evidence type="ECO:0000256" key="1">
    <source>
        <dbReference type="ARBA" id="ARBA00023002"/>
    </source>
</evidence>
<organism evidence="2 3">
    <name type="scientific">Gomphillus americanus</name>
    <dbReference type="NCBI Taxonomy" id="1940652"/>
    <lineage>
        <taxon>Eukaryota</taxon>
        <taxon>Fungi</taxon>
        <taxon>Dikarya</taxon>
        <taxon>Ascomycota</taxon>
        <taxon>Pezizomycotina</taxon>
        <taxon>Lecanoromycetes</taxon>
        <taxon>OSLEUM clade</taxon>
        <taxon>Ostropomycetidae</taxon>
        <taxon>Ostropales</taxon>
        <taxon>Graphidaceae</taxon>
        <taxon>Gomphilloideae</taxon>
        <taxon>Gomphillus</taxon>
    </lineage>
</organism>
<comment type="caution">
    <text evidence="2">The sequence shown here is derived from an EMBL/GenBank/DDBJ whole genome shotgun (WGS) entry which is preliminary data.</text>
</comment>
<name>A0A8H3EXE4_9LECA</name>
<evidence type="ECO:0008006" key="4">
    <source>
        <dbReference type="Google" id="ProtNLM"/>
    </source>
</evidence>
<dbReference type="InterPro" id="IPR036291">
    <property type="entry name" value="NAD(P)-bd_dom_sf"/>
</dbReference>
<protein>
    <recommendedName>
        <fullName evidence="4">Short chain dehydrogenase</fullName>
    </recommendedName>
</protein>
<dbReference type="OrthoDB" id="191139at2759"/>
<dbReference type="Pfam" id="PF00106">
    <property type="entry name" value="adh_short"/>
    <property type="match status" value="1"/>
</dbReference>